<dbReference type="PANTHER" id="PTHR22748">
    <property type="entry name" value="AP ENDONUCLEASE"/>
    <property type="match status" value="1"/>
</dbReference>
<dbReference type="EMBL" id="KV454011">
    <property type="protein sequence ID" value="ODV97510.1"/>
    <property type="molecule type" value="Genomic_DNA"/>
</dbReference>
<evidence type="ECO:0000256" key="4">
    <source>
        <dbReference type="ARBA" id="ARBA00022842"/>
    </source>
</evidence>
<feature type="site" description="Transition state stabilizer" evidence="7">
    <location>
        <position position="210"/>
    </location>
</feature>
<dbReference type="GO" id="GO:0003906">
    <property type="term" value="F:DNA-(apurinic or apyrimidinic site) endonuclease activity"/>
    <property type="evidence" value="ECO:0007669"/>
    <property type="project" value="EnsemblFungi"/>
</dbReference>
<dbReference type="PROSITE" id="PS00726">
    <property type="entry name" value="AP_NUCLEASE_F1_1"/>
    <property type="match status" value="1"/>
</dbReference>
<dbReference type="Gene3D" id="3.60.10.10">
    <property type="entry name" value="Endonuclease/exonuclease/phosphatase"/>
    <property type="match status" value="1"/>
</dbReference>
<dbReference type="InterPro" id="IPR005135">
    <property type="entry name" value="Endo/exonuclease/phosphatase"/>
</dbReference>
<feature type="binding site" evidence="6">
    <location>
        <position position="55"/>
    </location>
    <ligand>
        <name>Mg(2+)</name>
        <dbReference type="ChEBI" id="CHEBI:18420"/>
        <label>1</label>
    </ligand>
</feature>
<dbReference type="InterPro" id="IPR020847">
    <property type="entry name" value="AP_endonuclease_F1_BS"/>
</dbReference>
<protein>
    <recommendedName>
        <fullName evidence="8">Endonuclease/exonuclease/phosphatase domain-containing protein</fullName>
    </recommendedName>
</protein>
<dbReference type="Pfam" id="PF03372">
    <property type="entry name" value="Exo_endo_phos"/>
    <property type="match status" value="1"/>
</dbReference>
<dbReference type="GO" id="GO:0003677">
    <property type="term" value="F:DNA binding"/>
    <property type="evidence" value="ECO:0007669"/>
    <property type="project" value="InterPro"/>
</dbReference>
<feature type="non-terminal residue" evidence="9">
    <location>
        <position position="1"/>
    </location>
</feature>
<feature type="active site" description="Proton donor/acceptor" evidence="5">
    <location>
        <position position="208"/>
    </location>
</feature>
<dbReference type="AlphaFoldDB" id="A0A1E4U0I8"/>
<keyword evidence="6" id="KW-0464">Manganese</keyword>
<evidence type="ECO:0000256" key="1">
    <source>
        <dbReference type="ARBA" id="ARBA00007092"/>
    </source>
</evidence>
<evidence type="ECO:0000259" key="8">
    <source>
        <dbReference type="Pfam" id="PF03372"/>
    </source>
</evidence>
<feature type="binding site" evidence="6">
    <location>
        <position position="354"/>
    </location>
    <ligand>
        <name>Mg(2+)</name>
        <dbReference type="ChEBI" id="CHEBI:18420"/>
        <label>1</label>
    </ligand>
</feature>
<feature type="active site" description="Proton acceptor" evidence="5">
    <location>
        <position position="354"/>
    </location>
</feature>
<feature type="domain" description="Endonuclease/exonuclease/phosphatase" evidence="8">
    <location>
        <begin position="10"/>
        <end position="354"/>
    </location>
</feature>
<feature type="site" description="Interaction with DNA substrate" evidence="7">
    <location>
        <position position="354"/>
    </location>
</feature>
<comment type="similarity">
    <text evidence="1">Belongs to the DNA repair enzymes AP/ExoA family.</text>
</comment>
<keyword evidence="2 6" id="KW-0479">Metal-binding</keyword>
<dbReference type="GO" id="GO:0008311">
    <property type="term" value="F:double-stranded DNA 3'-5' DNA exonuclease activity"/>
    <property type="evidence" value="ECO:0007669"/>
    <property type="project" value="EnsemblFungi"/>
</dbReference>
<dbReference type="GO" id="GO:0005634">
    <property type="term" value="C:nucleus"/>
    <property type="evidence" value="ECO:0007669"/>
    <property type="project" value="TreeGrafter"/>
</dbReference>
<organism evidence="9 10">
    <name type="scientific">Pachysolen tannophilus NRRL Y-2460</name>
    <dbReference type="NCBI Taxonomy" id="669874"/>
    <lineage>
        <taxon>Eukaryota</taxon>
        <taxon>Fungi</taxon>
        <taxon>Dikarya</taxon>
        <taxon>Ascomycota</taxon>
        <taxon>Saccharomycotina</taxon>
        <taxon>Pichiomycetes</taxon>
        <taxon>Pachysolenaceae</taxon>
        <taxon>Pachysolen</taxon>
    </lineage>
</organism>
<feature type="active site" evidence="5">
    <location>
        <position position="167"/>
    </location>
</feature>
<name>A0A1E4U0I8_PACTA</name>
<dbReference type="Proteomes" id="UP000094236">
    <property type="component" value="Unassembled WGS sequence"/>
</dbReference>
<dbReference type="SUPFAM" id="SSF56219">
    <property type="entry name" value="DNase I-like"/>
    <property type="match status" value="1"/>
</dbReference>
<dbReference type="PROSITE" id="PS51435">
    <property type="entry name" value="AP_NUCLEASE_F1_4"/>
    <property type="match status" value="1"/>
</dbReference>
<feature type="non-terminal residue" evidence="9">
    <location>
        <position position="383"/>
    </location>
</feature>
<keyword evidence="10" id="KW-1185">Reference proteome</keyword>
<dbReference type="GO" id="GO:0046872">
    <property type="term" value="F:metal ion binding"/>
    <property type="evidence" value="ECO:0007669"/>
    <property type="project" value="UniProtKB-KW"/>
</dbReference>
<dbReference type="GO" id="GO:0006284">
    <property type="term" value="P:base-excision repair"/>
    <property type="evidence" value="ECO:0007669"/>
    <property type="project" value="EnsemblFungi"/>
</dbReference>
<reference evidence="10" key="1">
    <citation type="submission" date="2016-05" db="EMBL/GenBank/DDBJ databases">
        <title>Comparative genomics of biotechnologically important yeasts.</title>
        <authorList>
            <consortium name="DOE Joint Genome Institute"/>
            <person name="Riley R."/>
            <person name="Haridas S."/>
            <person name="Wolfe K.H."/>
            <person name="Lopes M.R."/>
            <person name="Hittinger C.T."/>
            <person name="Goker M."/>
            <person name="Salamov A."/>
            <person name="Wisecaver J."/>
            <person name="Long T.M."/>
            <person name="Aerts A.L."/>
            <person name="Barry K."/>
            <person name="Choi C."/>
            <person name="Clum A."/>
            <person name="Coughlan A.Y."/>
            <person name="Deshpande S."/>
            <person name="Douglass A.P."/>
            <person name="Hanson S.J."/>
            <person name="Klenk H.-P."/>
            <person name="Labutti K."/>
            <person name="Lapidus A."/>
            <person name="Lindquist E."/>
            <person name="Lipzen A."/>
            <person name="Meier-Kolthoff J.P."/>
            <person name="Ohm R.A."/>
            <person name="Otillar R.P."/>
            <person name="Pangilinan J."/>
            <person name="Peng Y."/>
            <person name="Rokas A."/>
            <person name="Rosa C.A."/>
            <person name="Scheuner C."/>
            <person name="Sibirny A.A."/>
            <person name="Slot J.C."/>
            <person name="Stielow J.B."/>
            <person name="Sun H."/>
            <person name="Kurtzman C.P."/>
            <person name="Blackwell M."/>
            <person name="Grigoriev I.V."/>
            <person name="Jeffries T.W."/>
        </authorList>
    </citation>
    <scope>NUCLEOTIDE SEQUENCE [LARGE SCALE GENOMIC DNA]</scope>
    <source>
        <strain evidence="10">NRRL Y-2460</strain>
    </source>
</reference>
<evidence type="ECO:0000256" key="2">
    <source>
        <dbReference type="ARBA" id="ARBA00022723"/>
    </source>
</evidence>
<evidence type="ECO:0000313" key="9">
    <source>
        <dbReference type="EMBL" id="ODV97510.1"/>
    </source>
</evidence>
<dbReference type="PANTHER" id="PTHR22748:SF4">
    <property type="entry name" value="DNA-(APURINIC OR APYRIMIDINIC SITE) ENDONUCLEASE 2"/>
    <property type="match status" value="1"/>
</dbReference>
<dbReference type="GO" id="GO:0008081">
    <property type="term" value="F:phosphoric diester hydrolase activity"/>
    <property type="evidence" value="ECO:0007669"/>
    <property type="project" value="EnsemblFungi"/>
</dbReference>
<evidence type="ECO:0000256" key="5">
    <source>
        <dbReference type="PIRSR" id="PIRSR604808-1"/>
    </source>
</evidence>
<evidence type="ECO:0000256" key="7">
    <source>
        <dbReference type="PIRSR" id="PIRSR604808-3"/>
    </source>
</evidence>
<dbReference type="InterPro" id="IPR004808">
    <property type="entry name" value="AP_endonuc_1"/>
</dbReference>
<feature type="binding site" evidence="6">
    <location>
        <position position="353"/>
    </location>
    <ligand>
        <name>Mg(2+)</name>
        <dbReference type="ChEBI" id="CHEBI:18420"/>
        <label>1</label>
    </ligand>
</feature>
<dbReference type="OrthoDB" id="391817at2759"/>
<dbReference type="InterPro" id="IPR036691">
    <property type="entry name" value="Endo/exonu/phosph_ase_sf"/>
</dbReference>
<keyword evidence="4 6" id="KW-0460">Magnesium</keyword>
<comment type="cofactor">
    <cofactor evidence="6">
        <name>Mg(2+)</name>
        <dbReference type="ChEBI" id="CHEBI:18420"/>
    </cofactor>
    <cofactor evidence="6">
        <name>Mn(2+)</name>
        <dbReference type="ChEBI" id="CHEBI:29035"/>
    </cofactor>
    <text evidence="6">Probably binds two magnesium or manganese ions per subunit.</text>
</comment>
<feature type="binding site" evidence="6">
    <location>
        <position position="208"/>
    </location>
    <ligand>
        <name>Mg(2+)</name>
        <dbReference type="ChEBI" id="CHEBI:18420"/>
        <label>1</label>
    </ligand>
</feature>
<evidence type="ECO:0000256" key="3">
    <source>
        <dbReference type="ARBA" id="ARBA00022801"/>
    </source>
</evidence>
<evidence type="ECO:0000256" key="6">
    <source>
        <dbReference type="PIRSR" id="PIRSR604808-2"/>
    </source>
</evidence>
<gene>
    <name evidence="9" type="ORF">PACTADRAFT_22197</name>
</gene>
<dbReference type="STRING" id="669874.A0A1E4U0I8"/>
<feature type="binding site" evidence="6">
    <location>
        <position position="210"/>
    </location>
    <ligand>
        <name>Mg(2+)</name>
        <dbReference type="ChEBI" id="CHEBI:18420"/>
        <label>2</label>
    </ligand>
</feature>
<keyword evidence="3" id="KW-0378">Hydrolase</keyword>
<evidence type="ECO:0000313" key="10">
    <source>
        <dbReference type="Proteomes" id="UP000094236"/>
    </source>
</evidence>
<proteinExistence type="inferred from homology"/>
<accession>A0A1E4U0I8</accession>
<sequence>EGSCSLRFSSFNINGLNTLFNYHPWNELKLKLDKDSNRLEGIFEFLKADIISLQELKIGNVDKVLVTSGFKSFVSLSKSKRSYSGVGLFIRIPQKNDDINFQKALIIKKVEEGLTGNLKVPSSGEITYKESPDGIGGYPLGFDVSLDNEGRCIIVELNFNIVIISLYCPANSNGTESGELFRLNFLKCLIERCKNLISMGKEVIVMGDINVSRDLIDNDEIIREGLKIGILQKNLNGKQNGDFFENINFDQVFKFRESTQAKKLINDIIKDDYFEKLCQEHGIIIPNSQLDKKFLYDTIRISQGRKLKLYTCWNTLKNNRSINSGSRIDHIFATEKLAKNSYGNILPHLMGSDHCPIYCDFQLQDYIKNFIKDDKFGKPEDQD</sequence>
<feature type="site" description="Important for catalytic activity" evidence="7">
    <location>
        <position position="329"/>
    </location>
</feature>
<feature type="binding site" evidence="6">
    <location>
        <position position="12"/>
    </location>
    <ligand>
        <name>Mg(2+)</name>
        <dbReference type="ChEBI" id="CHEBI:18420"/>
        <label>1</label>
    </ligand>
</feature>